<dbReference type="AlphaFoldDB" id="A0A484GLH2"/>
<proteinExistence type="inferred from homology"/>
<gene>
    <name evidence="6" type="ORF">DBR06_SOUSAS11210034</name>
</gene>
<sequence>MPKRKVSSTEGAAKEECKWKSAKLSAKPIPAKAET</sequence>
<evidence type="ECO:0000256" key="4">
    <source>
        <dbReference type="ARBA" id="ARBA00023242"/>
    </source>
</evidence>
<comment type="similarity">
    <text evidence="2">Belongs to the HMGN family.</text>
</comment>
<dbReference type="GO" id="GO:0000785">
    <property type="term" value="C:chromatin"/>
    <property type="evidence" value="ECO:0007669"/>
    <property type="project" value="InterPro"/>
</dbReference>
<evidence type="ECO:0000256" key="3">
    <source>
        <dbReference type="ARBA" id="ARBA00023125"/>
    </source>
</evidence>
<evidence type="ECO:0000256" key="2">
    <source>
        <dbReference type="ARBA" id="ARBA00007696"/>
    </source>
</evidence>
<dbReference type="InterPro" id="IPR000079">
    <property type="entry name" value="HMGN_fam"/>
</dbReference>
<dbReference type="Pfam" id="PF01101">
    <property type="entry name" value="HMG14_17"/>
    <property type="match status" value="1"/>
</dbReference>
<dbReference type="GO" id="GO:0005634">
    <property type="term" value="C:nucleus"/>
    <property type="evidence" value="ECO:0007669"/>
    <property type="project" value="UniProtKB-SubCell"/>
</dbReference>
<evidence type="ECO:0000256" key="1">
    <source>
        <dbReference type="ARBA" id="ARBA00004123"/>
    </source>
</evidence>
<keyword evidence="3" id="KW-0238">DNA-binding</keyword>
<organism evidence="6 7">
    <name type="scientific">Sousa chinensis</name>
    <name type="common">Indo-pacific humpbacked dolphin</name>
    <name type="synonym">Steno chinensis</name>
    <dbReference type="NCBI Taxonomy" id="103600"/>
    <lineage>
        <taxon>Eukaryota</taxon>
        <taxon>Metazoa</taxon>
        <taxon>Chordata</taxon>
        <taxon>Craniata</taxon>
        <taxon>Vertebrata</taxon>
        <taxon>Euteleostomi</taxon>
        <taxon>Mammalia</taxon>
        <taxon>Eutheria</taxon>
        <taxon>Laurasiatheria</taxon>
        <taxon>Artiodactyla</taxon>
        <taxon>Whippomorpha</taxon>
        <taxon>Cetacea</taxon>
        <taxon>Odontoceti</taxon>
        <taxon>Delphinidae</taxon>
        <taxon>Sousa</taxon>
    </lineage>
</organism>
<comment type="caution">
    <text evidence="6">The sequence shown here is derived from an EMBL/GenBank/DDBJ whole genome shotgun (WGS) entry which is preliminary data.</text>
</comment>
<evidence type="ECO:0000256" key="5">
    <source>
        <dbReference type="SAM" id="MobiDB-lite"/>
    </source>
</evidence>
<dbReference type="GO" id="GO:0031492">
    <property type="term" value="F:nucleosomal DNA binding"/>
    <property type="evidence" value="ECO:0007669"/>
    <property type="project" value="InterPro"/>
</dbReference>
<protein>
    <submittedName>
        <fullName evidence="6">Uncharacterized protein</fullName>
    </submittedName>
</protein>
<keyword evidence="4" id="KW-0539">Nucleus</keyword>
<evidence type="ECO:0000313" key="7">
    <source>
        <dbReference type="Proteomes" id="UP000295264"/>
    </source>
</evidence>
<keyword evidence="7" id="KW-1185">Reference proteome</keyword>
<accession>A0A484GLH2</accession>
<evidence type="ECO:0000313" key="6">
    <source>
        <dbReference type="EMBL" id="TEA36574.1"/>
    </source>
</evidence>
<feature type="region of interest" description="Disordered" evidence="5">
    <location>
        <begin position="1"/>
        <end position="35"/>
    </location>
</feature>
<reference evidence="6 7" key="1">
    <citation type="journal article" date="2018" name="Genomics">
        <title>Molecular footprints of inshore aquatic adaptation in Indo-Pacific humpback dolphin (Sousa chinensis).</title>
        <authorList>
            <person name="Ming Y."/>
            <person name="Jian J."/>
            <person name="Yu F."/>
            <person name="Yu X."/>
            <person name="Wang J."/>
            <person name="Liu W."/>
        </authorList>
    </citation>
    <scope>NUCLEOTIDE SEQUENCE [LARGE SCALE GENOMIC DNA]</scope>
    <source>
        <strain evidence="6">MY-2018</strain>
        <tissue evidence="6">Skin</tissue>
    </source>
</reference>
<dbReference type="EMBL" id="QWLN02006048">
    <property type="protein sequence ID" value="TEA36574.1"/>
    <property type="molecule type" value="Genomic_DNA"/>
</dbReference>
<dbReference type="Proteomes" id="UP000295264">
    <property type="component" value="Unassembled WGS sequence"/>
</dbReference>
<comment type="subcellular location">
    <subcellularLocation>
        <location evidence="1">Nucleus</location>
    </subcellularLocation>
</comment>
<name>A0A484GLH2_SOUCH</name>